<evidence type="ECO:0000256" key="2">
    <source>
        <dbReference type="ARBA" id="ARBA00007165"/>
    </source>
</evidence>
<dbReference type="Proteomes" id="UP001162156">
    <property type="component" value="Unassembled WGS sequence"/>
</dbReference>
<evidence type="ECO:0000256" key="5">
    <source>
        <dbReference type="ARBA" id="ARBA00023136"/>
    </source>
</evidence>
<feature type="transmembrane region" description="Helical" evidence="6">
    <location>
        <begin position="259"/>
        <end position="277"/>
    </location>
</feature>
<keyword evidence="6" id="KW-0496">Mitochondrion</keyword>
<dbReference type="InterPro" id="IPR045214">
    <property type="entry name" value="Surf1/Surf4"/>
</dbReference>
<sequence length="282" mass="32662">MYFLVSKFVKYKHIFKREIPYLTPINLQSTVSKPILRSSSKIRTIGPTGWFLLVIPVSSFSLGIWQVQRKKWKENLLTDLQTRTSSDPVPLPERLEDIYELEYKPIHVKGYFLHDKELYMGPRSLLTKGDASTQSSLITGKTNTHGYLVITPFKLADRDETILINRGWVPSKNKNPKTRQRGQIEGIVDVIGIGRLHENRPNFSPKHQDRSNIYFYRDLQQMSAAANTLPVFLDATNEFDVPEGPIGGQTRISLRNEHMSYILTWFTLCGATSFMWYKRFFK</sequence>
<dbReference type="AlphaFoldDB" id="A0AAV8ZRU0"/>
<comment type="function">
    <text evidence="6">Probably involved in the biogenesis of the COX complex.</text>
</comment>
<protein>
    <recommendedName>
        <fullName evidence="6">SURF1-like protein</fullName>
    </recommendedName>
</protein>
<proteinExistence type="inferred from homology"/>
<evidence type="ECO:0000256" key="6">
    <source>
        <dbReference type="RuleBase" id="RU363076"/>
    </source>
</evidence>
<dbReference type="PANTHER" id="PTHR23427:SF2">
    <property type="entry name" value="SURFEIT LOCUS PROTEIN 1"/>
    <property type="match status" value="1"/>
</dbReference>
<keyword evidence="8" id="KW-1185">Reference proteome</keyword>
<evidence type="ECO:0000256" key="4">
    <source>
        <dbReference type="ARBA" id="ARBA00022989"/>
    </source>
</evidence>
<dbReference type="CDD" id="cd06662">
    <property type="entry name" value="SURF1"/>
    <property type="match status" value="1"/>
</dbReference>
<gene>
    <name evidence="7" type="ORF">NQ314_001610</name>
</gene>
<keyword evidence="6" id="KW-0999">Mitochondrion inner membrane</keyword>
<organism evidence="7 8">
    <name type="scientific">Rhamnusium bicolor</name>
    <dbReference type="NCBI Taxonomy" id="1586634"/>
    <lineage>
        <taxon>Eukaryota</taxon>
        <taxon>Metazoa</taxon>
        <taxon>Ecdysozoa</taxon>
        <taxon>Arthropoda</taxon>
        <taxon>Hexapoda</taxon>
        <taxon>Insecta</taxon>
        <taxon>Pterygota</taxon>
        <taxon>Neoptera</taxon>
        <taxon>Endopterygota</taxon>
        <taxon>Coleoptera</taxon>
        <taxon>Polyphaga</taxon>
        <taxon>Cucujiformia</taxon>
        <taxon>Chrysomeloidea</taxon>
        <taxon>Cerambycidae</taxon>
        <taxon>Lepturinae</taxon>
        <taxon>Rhagiini</taxon>
        <taxon>Rhamnusium</taxon>
    </lineage>
</organism>
<feature type="transmembrane region" description="Helical" evidence="6">
    <location>
        <begin position="48"/>
        <end position="67"/>
    </location>
</feature>
<keyword evidence="4 6" id="KW-1133">Transmembrane helix</keyword>
<comment type="caution">
    <text evidence="7">The sequence shown here is derived from an EMBL/GenBank/DDBJ whole genome shotgun (WGS) entry which is preliminary data.</text>
</comment>
<reference evidence="7" key="1">
    <citation type="journal article" date="2023" name="Insect Mol. Biol.">
        <title>Genome sequencing provides insights into the evolution of gene families encoding plant cell wall-degrading enzymes in longhorned beetles.</title>
        <authorList>
            <person name="Shin N.R."/>
            <person name="Okamura Y."/>
            <person name="Kirsch R."/>
            <person name="Pauchet Y."/>
        </authorList>
    </citation>
    <scope>NUCLEOTIDE SEQUENCE</scope>
    <source>
        <strain evidence="7">RBIC_L_NR</strain>
    </source>
</reference>
<dbReference type="GO" id="GO:0033617">
    <property type="term" value="P:mitochondrial respiratory chain complex IV assembly"/>
    <property type="evidence" value="ECO:0007669"/>
    <property type="project" value="TreeGrafter"/>
</dbReference>
<evidence type="ECO:0000313" key="7">
    <source>
        <dbReference type="EMBL" id="KAJ8969773.1"/>
    </source>
</evidence>
<dbReference type="PANTHER" id="PTHR23427">
    <property type="entry name" value="SURFEIT LOCUS PROTEIN"/>
    <property type="match status" value="1"/>
</dbReference>
<dbReference type="GO" id="GO:0005743">
    <property type="term" value="C:mitochondrial inner membrane"/>
    <property type="evidence" value="ECO:0007669"/>
    <property type="project" value="UniProtKB-SubCell"/>
</dbReference>
<evidence type="ECO:0000313" key="8">
    <source>
        <dbReference type="Proteomes" id="UP001162156"/>
    </source>
</evidence>
<keyword evidence="3 6" id="KW-0812">Transmembrane</keyword>
<dbReference type="Pfam" id="PF02104">
    <property type="entry name" value="SURF1"/>
    <property type="match status" value="1"/>
</dbReference>
<dbReference type="InterPro" id="IPR002994">
    <property type="entry name" value="Surf1/Shy1"/>
</dbReference>
<accession>A0AAV8ZRU0</accession>
<comment type="subcellular location">
    <subcellularLocation>
        <location evidence="1">Membrane</location>
    </subcellularLocation>
    <subcellularLocation>
        <location evidence="6">Mitochondrion inner membrane</location>
        <topology evidence="6">Multi-pass membrane protein</topology>
    </subcellularLocation>
</comment>
<dbReference type="EMBL" id="JANEYF010000465">
    <property type="protein sequence ID" value="KAJ8969773.1"/>
    <property type="molecule type" value="Genomic_DNA"/>
</dbReference>
<evidence type="ECO:0000256" key="1">
    <source>
        <dbReference type="ARBA" id="ARBA00004370"/>
    </source>
</evidence>
<comment type="similarity">
    <text evidence="2 6">Belongs to the SURF1 family.</text>
</comment>
<dbReference type="PROSITE" id="PS50895">
    <property type="entry name" value="SURF1"/>
    <property type="match status" value="1"/>
</dbReference>
<evidence type="ECO:0000256" key="3">
    <source>
        <dbReference type="ARBA" id="ARBA00022692"/>
    </source>
</evidence>
<keyword evidence="5 6" id="KW-0472">Membrane</keyword>
<name>A0AAV8ZRU0_9CUCU</name>